<evidence type="ECO:0000256" key="1">
    <source>
        <dbReference type="SAM" id="Phobius"/>
    </source>
</evidence>
<dbReference type="InterPro" id="IPR036249">
    <property type="entry name" value="Thioredoxin-like_sf"/>
</dbReference>
<dbReference type="RefSeq" id="WP_021258289.1">
    <property type="nucleotide sequence ID" value="NZ_ATMT01000012.1"/>
</dbReference>
<gene>
    <name evidence="2" type="ORF">PAALTS15_03662</name>
</gene>
<protein>
    <recommendedName>
        <fullName evidence="4">Thioredoxin domain-containing protein</fullName>
    </recommendedName>
</protein>
<dbReference type="SUPFAM" id="SSF52833">
    <property type="entry name" value="Thioredoxin-like"/>
    <property type="match status" value="1"/>
</dbReference>
<dbReference type="AlphaFoldDB" id="S9UDW3"/>
<comment type="caution">
    <text evidence="2">The sequence shown here is derived from an EMBL/GenBank/DDBJ whole genome shotgun (WGS) entry which is preliminary data.</text>
</comment>
<organism evidence="2 3">
    <name type="scientific">Paenibacillus alvei TS-15</name>
    <dbReference type="NCBI Taxonomy" id="1117108"/>
    <lineage>
        <taxon>Bacteria</taxon>
        <taxon>Bacillati</taxon>
        <taxon>Bacillota</taxon>
        <taxon>Bacilli</taxon>
        <taxon>Bacillales</taxon>
        <taxon>Paenibacillaceae</taxon>
        <taxon>Paenibacillus</taxon>
    </lineage>
</organism>
<dbReference type="Gene3D" id="3.40.30.10">
    <property type="entry name" value="Glutaredoxin"/>
    <property type="match status" value="1"/>
</dbReference>
<evidence type="ECO:0000313" key="2">
    <source>
        <dbReference type="EMBL" id="EPY08640.1"/>
    </source>
</evidence>
<dbReference type="EMBL" id="ATMT01000012">
    <property type="protein sequence ID" value="EPY08640.1"/>
    <property type="molecule type" value="Genomic_DNA"/>
</dbReference>
<evidence type="ECO:0000313" key="3">
    <source>
        <dbReference type="Proteomes" id="UP000015344"/>
    </source>
</evidence>
<keyword evidence="1" id="KW-0472">Membrane</keyword>
<keyword evidence="1" id="KW-1133">Transmembrane helix</keyword>
<keyword evidence="1" id="KW-0812">Transmembrane</keyword>
<name>S9UDW3_PAEAL</name>
<proteinExistence type="predicted"/>
<sequence>MDLLIIGIIFMCIGLCTVAYFILQLLNVAKAIMDELKIMKEDKNKGDFNPFELPYSSLAKGEAIPSIEVIDPASKNTVVFKQHHSKDTLILLTGVGCNPCEKTLTALFDHKVDLKHANEHIVIFSFYPPQLENEHNHIHNHLSLVERTNPHEQFIVNENAIQTLKVNEFPIIIRISANGQIKGTYSGHMESVMSQIHIIQQSLVS</sequence>
<accession>S9UDW3</accession>
<evidence type="ECO:0008006" key="4">
    <source>
        <dbReference type="Google" id="ProtNLM"/>
    </source>
</evidence>
<feature type="transmembrane region" description="Helical" evidence="1">
    <location>
        <begin position="6"/>
        <end position="29"/>
    </location>
</feature>
<dbReference type="PATRIC" id="fig|1117108.3.peg.758"/>
<reference evidence="2 3" key="1">
    <citation type="submission" date="2013-05" db="EMBL/GenBank/DDBJ databases">
        <authorList>
            <person name="Strain E.A."/>
            <person name="Brown E."/>
            <person name="Allard M.W."/>
            <person name="Luo Y.L."/>
        </authorList>
    </citation>
    <scope>NUCLEOTIDE SEQUENCE [LARGE SCALE GENOMIC DNA]</scope>
    <source>
        <strain evidence="2 3">TS-15</strain>
    </source>
</reference>
<dbReference type="Proteomes" id="UP000015344">
    <property type="component" value="Unassembled WGS sequence"/>
</dbReference>